<evidence type="ECO:0000256" key="3">
    <source>
        <dbReference type="ARBA" id="ARBA00022989"/>
    </source>
</evidence>
<feature type="transmembrane region" description="Helical" evidence="5">
    <location>
        <begin position="183"/>
        <end position="205"/>
    </location>
</feature>
<evidence type="ECO:0000256" key="2">
    <source>
        <dbReference type="ARBA" id="ARBA00022692"/>
    </source>
</evidence>
<protein>
    <submittedName>
        <fullName evidence="7">ABC transporter permease</fullName>
    </submittedName>
</protein>
<organism evidence="7 8">
    <name type="scientific">Paenibacillus phoenicis</name>
    <dbReference type="NCBI Taxonomy" id="554117"/>
    <lineage>
        <taxon>Bacteria</taxon>
        <taxon>Bacillati</taxon>
        <taxon>Bacillota</taxon>
        <taxon>Bacilli</taxon>
        <taxon>Bacillales</taxon>
        <taxon>Paenibacillaceae</taxon>
        <taxon>Paenibacillus</taxon>
    </lineage>
</organism>
<evidence type="ECO:0000259" key="6">
    <source>
        <dbReference type="Pfam" id="PF12698"/>
    </source>
</evidence>
<feature type="transmembrane region" description="Helical" evidence="5">
    <location>
        <begin position="226"/>
        <end position="248"/>
    </location>
</feature>
<feature type="transmembrane region" description="Helical" evidence="5">
    <location>
        <begin position="263"/>
        <end position="286"/>
    </location>
</feature>
<reference evidence="7 8" key="1">
    <citation type="submission" date="2023-12" db="EMBL/GenBank/DDBJ databases">
        <title>Whole genome sequencing of Paenibacillus phoenicis isolated from the Phoenix Mars Lander spacecraft assembly facility.</title>
        <authorList>
            <person name="Garcia A."/>
            <person name="Venkateswaran K."/>
        </authorList>
    </citation>
    <scope>NUCLEOTIDE SEQUENCE [LARGE SCALE GENOMIC DNA]</scope>
    <source>
        <strain evidence="7 8">3PO2SA</strain>
    </source>
</reference>
<dbReference type="Pfam" id="PF12698">
    <property type="entry name" value="ABC2_membrane_3"/>
    <property type="match status" value="1"/>
</dbReference>
<proteinExistence type="predicted"/>
<evidence type="ECO:0000313" key="8">
    <source>
        <dbReference type="Proteomes" id="UP001292216"/>
    </source>
</evidence>
<comment type="caution">
    <text evidence="7">The sequence shown here is derived from an EMBL/GenBank/DDBJ whole genome shotgun (WGS) entry which is preliminary data.</text>
</comment>
<evidence type="ECO:0000256" key="4">
    <source>
        <dbReference type="ARBA" id="ARBA00023136"/>
    </source>
</evidence>
<keyword evidence="8" id="KW-1185">Reference proteome</keyword>
<evidence type="ECO:0000313" key="7">
    <source>
        <dbReference type="EMBL" id="MEA3570304.1"/>
    </source>
</evidence>
<dbReference type="EMBL" id="JAYERP010000001">
    <property type="protein sequence ID" value="MEA3570304.1"/>
    <property type="molecule type" value="Genomic_DNA"/>
</dbReference>
<dbReference type="InterPro" id="IPR013525">
    <property type="entry name" value="ABC2_TM"/>
</dbReference>
<feature type="domain" description="ABC-2 type transporter transmembrane" evidence="6">
    <location>
        <begin position="18"/>
        <end position="366"/>
    </location>
</feature>
<gene>
    <name evidence="7" type="ORF">U9M73_09865</name>
</gene>
<sequence>MNTLSIALKELKQEARNRWTLVFMLAFPIVLMLILGTALSNAFDSTAQVGDIRVLVKDNGDNPALTQAFKAFAQETAGMGLTFETLAPGADARKEVEADHYDEYVELNGQGVLLYLSGRDAIQGNVVQGMLTAFAQQYNAIMAIEKNAPGQSEGAMAAGAVNNRDYIKETSIAADRQPGSLDYYALAMTTMIALWGSLSASRLITGEIRQGTSIRLAASPIAKGEIFAGKVLGNVVINLLCVILLILFSKYVFKAYWGEHPGAVLAVLGSEVIMAVSLGLAVSYVLKEAATQGVILIFTQVAAFLGGAYFPMGELGPMGAAAKLSPVRWANVAITQIIYNNQVSAMWPVVALNLSLGVVLLAAAAWMMRRKEGL</sequence>
<keyword evidence="4 5" id="KW-0472">Membrane</keyword>
<evidence type="ECO:0000256" key="1">
    <source>
        <dbReference type="ARBA" id="ARBA00004141"/>
    </source>
</evidence>
<evidence type="ECO:0000256" key="5">
    <source>
        <dbReference type="SAM" id="Phobius"/>
    </source>
</evidence>
<dbReference type="InterPro" id="IPR052902">
    <property type="entry name" value="ABC-2_transporter"/>
</dbReference>
<dbReference type="PANTHER" id="PTHR43027:SF1">
    <property type="entry name" value="DOXORUBICIN RESISTANCE ABC TRANSPORTER PERMEASE PROTEIN DRRC-RELATED"/>
    <property type="match status" value="1"/>
</dbReference>
<keyword evidence="3 5" id="KW-1133">Transmembrane helix</keyword>
<feature type="transmembrane region" description="Helical" evidence="5">
    <location>
        <begin position="293"/>
        <end position="310"/>
    </location>
</feature>
<keyword evidence="2 5" id="KW-0812">Transmembrane</keyword>
<feature type="transmembrane region" description="Helical" evidence="5">
    <location>
        <begin position="21"/>
        <end position="43"/>
    </location>
</feature>
<dbReference type="Proteomes" id="UP001292216">
    <property type="component" value="Unassembled WGS sequence"/>
</dbReference>
<comment type="subcellular location">
    <subcellularLocation>
        <location evidence="1">Membrane</location>
        <topology evidence="1">Multi-pass membrane protein</topology>
    </subcellularLocation>
</comment>
<accession>A0ABU5PKL7</accession>
<dbReference type="RefSeq" id="WP_009224099.1">
    <property type="nucleotide sequence ID" value="NZ_CBCSKM010000004.1"/>
</dbReference>
<name>A0ABU5PKL7_9BACL</name>
<dbReference type="PANTHER" id="PTHR43027">
    <property type="entry name" value="DOXORUBICIN RESISTANCE ABC TRANSPORTER PERMEASE PROTEIN DRRC-RELATED"/>
    <property type="match status" value="1"/>
</dbReference>
<feature type="transmembrane region" description="Helical" evidence="5">
    <location>
        <begin position="345"/>
        <end position="368"/>
    </location>
</feature>